<keyword evidence="2 4" id="KW-0103">Bromodomain</keyword>
<feature type="region of interest" description="Disordered" evidence="6">
    <location>
        <begin position="654"/>
        <end position="698"/>
    </location>
</feature>
<dbReference type="PROSITE" id="PS51525">
    <property type="entry name" value="NET"/>
    <property type="match status" value="1"/>
</dbReference>
<dbReference type="CDD" id="cd05506">
    <property type="entry name" value="Bromo_plant1"/>
    <property type="match status" value="1"/>
</dbReference>
<dbReference type="InterPro" id="IPR001487">
    <property type="entry name" value="Bromodomain"/>
</dbReference>
<dbReference type="SUPFAM" id="SSF47370">
    <property type="entry name" value="Bromodomain"/>
    <property type="match status" value="1"/>
</dbReference>
<feature type="region of interest" description="Disordered" evidence="6">
    <location>
        <begin position="221"/>
        <end position="265"/>
    </location>
</feature>
<dbReference type="Gramene" id="OE9A116003T6">
    <property type="protein sequence ID" value="OE9A116003C6"/>
    <property type="gene ID" value="OE9A116003"/>
</dbReference>
<dbReference type="Gene3D" id="1.20.920.10">
    <property type="entry name" value="Bromodomain-like"/>
    <property type="match status" value="1"/>
</dbReference>
<evidence type="ECO:0000256" key="6">
    <source>
        <dbReference type="SAM" id="MobiDB-lite"/>
    </source>
</evidence>
<dbReference type="Pfam" id="PF17035">
    <property type="entry name" value="BET"/>
    <property type="match status" value="1"/>
</dbReference>
<sequence>MASETIGDLSNGLSSRERVQWTKNSKVYTRRFHKKTQKLSANNDTAAADATTSASEEVLVAVTEVLNSRTTEIKNDSVTAFSMATTADGSAAATTNHENLETIEAEDVNFSPQRLQERPLHREQTPPPTLECQLEEQPQHVKQLPSLQEDSALIQKRVQEGSESLAADQQNLSVSSPPSSGNDLQNLKESSTVPSGNGTENLVEALRSTIENSSQDLRASLPLPSADELPNGREVSPEQLLRGNEPQNDRELITEPRPPIRNGPVNVNGIVKPLEITRVHDRVRYNLSKLTPKNEVRELRQQLQSELDQIRRLVEKLGAKHLQLADDNTNININSNGTYMAAAGGNLGQYTQSLPKNVVNDAVERRALVRVHSEVGSVGNPESRLIGLTRVNSDIGAVRRQEPRLYNRQLSVTVMENHHGANDCVEKEKRTPKANKYYRNSEFLLGKDRLPPESNKRLKTSNGRNHGRETEHAFGSGFGFGKNRNQVLRSCSNLLQRLMKHKHGWVFNEPVDAKALGLHDYHDIIKRPMDLGTIKDRLSQNWYKSPREFAEDVRLVFHNAMTYNPKGQDVHVMAEQLAQIFEERWAVIETEYNPNWRYQMYQAAGLPSPISGKVPPQSNFAPALAFVPAPFAAPIPSHIPPAPQMRTLDGSVSMPTPMSIDPKMQRPHSVRTSIPKKPKAKDPNKRDMSYEEKQRLSTNLQSLPSEKLDDIVQIIKKRDTMLSQHDGEIEVDIDHVDPETLWELDRFVSNYKKNLSKRKRKAELALQARAEATGTTPMMEFQMFTRKVDQELTRVFLPHLVRKVKSRDVMRAGLAIQAVLAVTLDRLRAIPTVIVPLQMDQMQGSHLGHEWMLLRTSMTNVLYDYFGDASAMMVSRSSELLVVDSRIMIRVELFLSLHFSLNISVLFLVMMPVKPMTSMTNVLYDYFGDASANDGFKKFRGAGRLGAE</sequence>
<name>A0A8S0VLH6_OLEEU</name>
<feature type="compositionally biased region" description="Basic and acidic residues" evidence="6">
    <location>
        <begin position="680"/>
        <end position="695"/>
    </location>
</feature>
<keyword evidence="1" id="KW-0805">Transcription regulation</keyword>
<evidence type="ECO:0000313" key="9">
    <source>
        <dbReference type="EMBL" id="CAA3032386.1"/>
    </source>
</evidence>
<dbReference type="PROSITE" id="PS00633">
    <property type="entry name" value="BROMODOMAIN_1"/>
    <property type="match status" value="1"/>
</dbReference>
<evidence type="ECO:0000313" key="10">
    <source>
        <dbReference type="Proteomes" id="UP000594638"/>
    </source>
</evidence>
<feature type="compositionally biased region" description="Polar residues" evidence="6">
    <location>
        <begin position="167"/>
        <end position="199"/>
    </location>
</feature>
<feature type="domain" description="Bromo" evidence="7">
    <location>
        <begin position="499"/>
        <end position="571"/>
    </location>
</feature>
<organism evidence="9 10">
    <name type="scientific">Olea europaea subsp. europaea</name>
    <dbReference type="NCBI Taxonomy" id="158383"/>
    <lineage>
        <taxon>Eukaryota</taxon>
        <taxon>Viridiplantae</taxon>
        <taxon>Streptophyta</taxon>
        <taxon>Embryophyta</taxon>
        <taxon>Tracheophyta</taxon>
        <taxon>Spermatophyta</taxon>
        <taxon>Magnoliopsida</taxon>
        <taxon>eudicotyledons</taxon>
        <taxon>Gunneridae</taxon>
        <taxon>Pentapetalae</taxon>
        <taxon>asterids</taxon>
        <taxon>lamiids</taxon>
        <taxon>Lamiales</taxon>
        <taxon>Oleaceae</taxon>
        <taxon>Oleeae</taxon>
        <taxon>Olea</taxon>
    </lineage>
</organism>
<comment type="caution">
    <text evidence="9">The sequence shown here is derived from an EMBL/GenBank/DDBJ whole genome shotgun (WGS) entry which is preliminary data.</text>
</comment>
<protein>
    <submittedName>
        <fullName evidence="9">Transcription factor GTE4-like</fullName>
    </submittedName>
</protein>
<evidence type="ECO:0000256" key="2">
    <source>
        <dbReference type="ARBA" id="ARBA00023117"/>
    </source>
</evidence>
<dbReference type="Gene3D" id="1.20.1270.220">
    <property type="match status" value="1"/>
</dbReference>
<gene>
    <name evidence="9" type="ORF">OLEA9_A116003</name>
</gene>
<evidence type="ECO:0000256" key="1">
    <source>
        <dbReference type="ARBA" id="ARBA00023015"/>
    </source>
</evidence>
<dbReference type="PRINTS" id="PR00503">
    <property type="entry name" value="BROMODOMAIN"/>
</dbReference>
<evidence type="ECO:0000259" key="7">
    <source>
        <dbReference type="PROSITE" id="PS50014"/>
    </source>
</evidence>
<feature type="region of interest" description="Disordered" evidence="6">
    <location>
        <begin position="158"/>
        <end position="199"/>
    </location>
</feature>
<feature type="region of interest" description="Disordered" evidence="6">
    <location>
        <begin position="449"/>
        <end position="477"/>
    </location>
</feature>
<dbReference type="SMART" id="SM00297">
    <property type="entry name" value="BROMO"/>
    <property type="match status" value="1"/>
</dbReference>
<dbReference type="AlphaFoldDB" id="A0A8S0VLH6"/>
<feature type="domain" description="NET" evidence="8">
    <location>
        <begin position="678"/>
        <end position="759"/>
    </location>
</feature>
<reference evidence="9 10" key="1">
    <citation type="submission" date="2019-12" db="EMBL/GenBank/DDBJ databases">
        <authorList>
            <person name="Alioto T."/>
            <person name="Alioto T."/>
            <person name="Gomez Garrido J."/>
        </authorList>
    </citation>
    <scope>NUCLEOTIDE SEQUENCE [LARGE SCALE GENOMIC DNA]</scope>
</reference>
<dbReference type="InterPro" id="IPR036427">
    <property type="entry name" value="Bromodomain-like_sf"/>
</dbReference>
<dbReference type="InterPro" id="IPR037377">
    <property type="entry name" value="GTE_bromo"/>
</dbReference>
<dbReference type="PANTHER" id="PTHR45926">
    <property type="entry name" value="OSJNBA0053K19.4 PROTEIN"/>
    <property type="match status" value="1"/>
</dbReference>
<evidence type="ECO:0000256" key="4">
    <source>
        <dbReference type="PROSITE-ProRule" id="PRU00035"/>
    </source>
</evidence>
<feature type="region of interest" description="Disordered" evidence="6">
    <location>
        <begin position="89"/>
        <end position="112"/>
    </location>
</feature>
<evidence type="ECO:0000259" key="8">
    <source>
        <dbReference type="PROSITE" id="PS51525"/>
    </source>
</evidence>
<keyword evidence="10" id="KW-1185">Reference proteome</keyword>
<evidence type="ECO:0000256" key="5">
    <source>
        <dbReference type="SAM" id="Coils"/>
    </source>
</evidence>
<dbReference type="Pfam" id="PF00439">
    <property type="entry name" value="Bromodomain"/>
    <property type="match status" value="1"/>
</dbReference>
<dbReference type="InterPro" id="IPR018359">
    <property type="entry name" value="Bromodomain_CS"/>
</dbReference>
<feature type="coiled-coil region" evidence="5">
    <location>
        <begin position="293"/>
        <end position="320"/>
    </location>
</feature>
<feature type="compositionally biased region" description="Basic residues" evidence="6">
    <location>
        <begin position="665"/>
        <end position="679"/>
    </location>
</feature>
<dbReference type="InterPro" id="IPR027353">
    <property type="entry name" value="NET_dom"/>
</dbReference>
<proteinExistence type="predicted"/>
<dbReference type="OrthoDB" id="21449at2759"/>
<evidence type="ECO:0000256" key="3">
    <source>
        <dbReference type="ARBA" id="ARBA00023163"/>
    </source>
</evidence>
<dbReference type="Proteomes" id="UP000594638">
    <property type="component" value="Unassembled WGS sequence"/>
</dbReference>
<dbReference type="PROSITE" id="PS50014">
    <property type="entry name" value="BROMODOMAIN_2"/>
    <property type="match status" value="1"/>
</dbReference>
<keyword evidence="5" id="KW-0175">Coiled coil</keyword>
<accession>A0A8S0VLH6</accession>
<dbReference type="EMBL" id="CACTIH010009572">
    <property type="protein sequence ID" value="CAA3032386.1"/>
    <property type="molecule type" value="Genomic_DNA"/>
</dbReference>
<keyword evidence="3" id="KW-0804">Transcription</keyword>
<dbReference type="InterPro" id="IPR038336">
    <property type="entry name" value="NET_sf"/>
</dbReference>